<dbReference type="AlphaFoldDB" id="M5TZ40"/>
<dbReference type="SUPFAM" id="SSF48695">
    <property type="entry name" value="Multiheme cytochromes"/>
    <property type="match status" value="1"/>
</dbReference>
<accession>M5TZ40</accession>
<dbReference type="InterPro" id="IPR011990">
    <property type="entry name" value="TPR-like_helical_dom_sf"/>
</dbReference>
<feature type="compositionally biased region" description="Basic and acidic residues" evidence="2">
    <location>
        <begin position="31"/>
        <end position="45"/>
    </location>
</feature>
<comment type="caution">
    <text evidence="4">The sequence shown here is derived from an EMBL/GenBank/DDBJ whole genome shotgun (WGS) entry which is preliminary data.</text>
</comment>
<dbReference type="Gene3D" id="1.10.1130.10">
    <property type="entry name" value="Flavocytochrome C3, Chain A"/>
    <property type="match status" value="1"/>
</dbReference>
<evidence type="ECO:0000256" key="2">
    <source>
        <dbReference type="SAM" id="MobiDB-lite"/>
    </source>
</evidence>
<organism evidence="4 5">
    <name type="scientific">Rhodopirellula sallentina SM41</name>
    <dbReference type="NCBI Taxonomy" id="1263870"/>
    <lineage>
        <taxon>Bacteria</taxon>
        <taxon>Pseudomonadati</taxon>
        <taxon>Planctomycetota</taxon>
        <taxon>Planctomycetia</taxon>
        <taxon>Pirellulales</taxon>
        <taxon>Pirellulaceae</taxon>
        <taxon>Rhodopirellula</taxon>
    </lineage>
</organism>
<evidence type="ECO:0000256" key="1">
    <source>
        <dbReference type="ARBA" id="ARBA00022729"/>
    </source>
</evidence>
<dbReference type="RefSeq" id="WP_008682120.1">
    <property type="nucleotide sequence ID" value="NZ_ANOH01000275.1"/>
</dbReference>
<feature type="domain" description="Cytochrome c-552/4" evidence="3">
    <location>
        <begin position="237"/>
        <end position="272"/>
    </location>
</feature>
<feature type="domain" description="Cytochrome c-552/4" evidence="3">
    <location>
        <begin position="103"/>
        <end position="131"/>
    </location>
</feature>
<dbReference type="PANTHER" id="PTHR35038">
    <property type="entry name" value="DISSIMILATORY SULFITE REDUCTASE SIRA"/>
    <property type="match status" value="1"/>
</dbReference>
<dbReference type="Gene3D" id="1.25.40.10">
    <property type="entry name" value="Tetratricopeptide repeat domain"/>
    <property type="match status" value="1"/>
</dbReference>
<feature type="region of interest" description="Disordered" evidence="2">
    <location>
        <begin position="31"/>
        <end position="87"/>
    </location>
</feature>
<dbReference type="PANTHER" id="PTHR35038:SF8">
    <property type="entry name" value="C-TYPE POLYHEME CYTOCHROME OMCC"/>
    <property type="match status" value="1"/>
</dbReference>
<sequence>MRASSIAFLLSGMLLIAGTFAFLRARGDGEETRSDATASTEEHSPPHSNSHAATGVSIDSTANDSTESDSAADIAADDTAPTDPNVSLAKATELPDGIVGTATCAGCHAEQYESYRQTDHSRSLASWSPDSDVPLEDFTHAKSLTVYTAFEEAGQLYHREELEIPATTDDHDPVLFPTGTLPVKYVMGSGAFAHAYLLEDGEYLLQSPMTWYVKPQRYEIAPSYDEPHHSGFTRVVTSRCLYCHAGSLSTPTGNEQKVTIHEQAISCERCHGPGEAHSRLYQNTDGPKGTNAPDIADSMIVHPGNLNRELADAICAQCHLQGDIVVEQPGTSDWDYRPGEPLDSTMVSYKIDNKEESKKSFVDHFDQIWQSKCYTQSGTLTCISCHDPHHKPSKTDIDAVERQYCIQCHQHTECGLPLQERVERENDRCVSCHMPRIDSEVAHAATTHHTIGFHRRSDANADDEPSPEARDATSMVLRRMRSPVEELSADENEARNDFLARAMQLIKLDIREPSENLSDVSLPSSPLRELIQIAKEDPSDIDVLVHIAALARWEAEWLSVNPSETSQRQSTQRWTIAGAYAERVIRVEPSPNENRQKALDVLFDVHYAAERYADAVLVGRELVASKRSEIHQYNLGLAFGKIRRFPEAAQSFQESIRIDGRYLQPYRSLTKLYQAIDPTLANRVRASANAVQANLESK</sequence>
<dbReference type="EMBL" id="ANOH01000275">
    <property type="protein sequence ID" value="EMI54470.1"/>
    <property type="molecule type" value="Genomic_DNA"/>
</dbReference>
<dbReference type="SUPFAM" id="SSF48452">
    <property type="entry name" value="TPR-like"/>
    <property type="match status" value="1"/>
</dbReference>
<feature type="compositionally biased region" description="Polar residues" evidence="2">
    <location>
        <begin position="46"/>
        <end position="63"/>
    </location>
</feature>
<proteinExistence type="predicted"/>
<dbReference type="OrthoDB" id="234670at2"/>
<dbReference type="Pfam" id="PF13435">
    <property type="entry name" value="Cytochrome_C554"/>
    <property type="match status" value="2"/>
</dbReference>
<feature type="region of interest" description="Disordered" evidence="2">
    <location>
        <begin position="449"/>
        <end position="472"/>
    </location>
</feature>
<keyword evidence="5" id="KW-1185">Reference proteome</keyword>
<dbReference type="InterPro" id="IPR036280">
    <property type="entry name" value="Multihaem_cyt_sf"/>
</dbReference>
<name>M5TZ40_9BACT</name>
<feature type="compositionally biased region" description="Low complexity" evidence="2">
    <location>
        <begin position="64"/>
        <end position="83"/>
    </location>
</feature>
<evidence type="ECO:0000313" key="4">
    <source>
        <dbReference type="EMBL" id="EMI54470.1"/>
    </source>
</evidence>
<protein>
    <submittedName>
        <fullName evidence="4">TPR repeat-containing protein</fullName>
    </submittedName>
</protein>
<evidence type="ECO:0000313" key="5">
    <source>
        <dbReference type="Proteomes" id="UP000011885"/>
    </source>
</evidence>
<gene>
    <name evidence="4" type="ORF">RSSM_04065</name>
</gene>
<dbReference type="InterPro" id="IPR051829">
    <property type="entry name" value="Multiheme_Cytochr_ET"/>
</dbReference>
<dbReference type="InterPro" id="IPR023155">
    <property type="entry name" value="Cyt_c-552/4"/>
</dbReference>
<dbReference type="PATRIC" id="fig|1263870.3.peg.4304"/>
<dbReference type="Proteomes" id="UP000011885">
    <property type="component" value="Unassembled WGS sequence"/>
</dbReference>
<keyword evidence="1" id="KW-0732">Signal</keyword>
<evidence type="ECO:0000259" key="3">
    <source>
        <dbReference type="Pfam" id="PF13435"/>
    </source>
</evidence>
<reference evidence="4 5" key="1">
    <citation type="journal article" date="2013" name="Mar. Genomics">
        <title>Expression of sulfatases in Rhodopirellula baltica and the diversity of sulfatases in the genus Rhodopirellula.</title>
        <authorList>
            <person name="Wegner C.E."/>
            <person name="Richter-Heitmann T."/>
            <person name="Klindworth A."/>
            <person name="Klockow C."/>
            <person name="Richter M."/>
            <person name="Achstetter T."/>
            <person name="Glockner F.O."/>
            <person name="Harder J."/>
        </authorList>
    </citation>
    <scope>NUCLEOTIDE SEQUENCE [LARGE SCALE GENOMIC DNA]</scope>
    <source>
        <strain evidence="4 5">SM41</strain>
    </source>
</reference>